<protein>
    <submittedName>
        <fullName evidence="1">Uncharacterized protein</fullName>
    </submittedName>
</protein>
<dbReference type="EMBL" id="SMOL01000768">
    <property type="protein sequence ID" value="KAB2597892.1"/>
    <property type="molecule type" value="Genomic_DNA"/>
</dbReference>
<dbReference type="Proteomes" id="UP000327157">
    <property type="component" value="Chromosome 1"/>
</dbReference>
<reference evidence="2" key="2">
    <citation type="submission" date="2019-10" db="EMBL/GenBank/DDBJ databases">
        <title>A de novo genome assembly of a pear dwarfing rootstock.</title>
        <authorList>
            <person name="Wang F."/>
            <person name="Wang J."/>
            <person name="Li S."/>
            <person name="Zhang Y."/>
            <person name="Fang M."/>
            <person name="Ma L."/>
            <person name="Zhao Y."/>
            <person name="Jiang S."/>
        </authorList>
    </citation>
    <scope>NUCLEOTIDE SEQUENCE [LARGE SCALE GENOMIC DNA]</scope>
</reference>
<proteinExistence type="predicted"/>
<dbReference type="AlphaFoldDB" id="A0A5N5F9I9"/>
<organism evidence="1 2">
    <name type="scientific">Pyrus ussuriensis x Pyrus communis</name>
    <dbReference type="NCBI Taxonomy" id="2448454"/>
    <lineage>
        <taxon>Eukaryota</taxon>
        <taxon>Viridiplantae</taxon>
        <taxon>Streptophyta</taxon>
        <taxon>Embryophyta</taxon>
        <taxon>Tracheophyta</taxon>
        <taxon>Spermatophyta</taxon>
        <taxon>Magnoliopsida</taxon>
        <taxon>eudicotyledons</taxon>
        <taxon>Gunneridae</taxon>
        <taxon>Pentapetalae</taxon>
        <taxon>rosids</taxon>
        <taxon>fabids</taxon>
        <taxon>Rosales</taxon>
        <taxon>Rosaceae</taxon>
        <taxon>Amygdaloideae</taxon>
        <taxon>Maleae</taxon>
        <taxon>Pyrus</taxon>
    </lineage>
</organism>
<comment type="caution">
    <text evidence="1">The sequence shown here is derived from an EMBL/GenBank/DDBJ whole genome shotgun (WGS) entry which is preliminary data.</text>
</comment>
<reference evidence="1 2" key="1">
    <citation type="submission" date="2019-09" db="EMBL/GenBank/DDBJ databases">
        <authorList>
            <person name="Ou C."/>
        </authorList>
    </citation>
    <scope>NUCLEOTIDE SEQUENCE [LARGE SCALE GENOMIC DNA]</scope>
    <source>
        <strain evidence="1">S2</strain>
        <tissue evidence="1">Leaf</tissue>
    </source>
</reference>
<evidence type="ECO:0000313" key="1">
    <source>
        <dbReference type="EMBL" id="KAB2597892.1"/>
    </source>
</evidence>
<evidence type="ECO:0000313" key="2">
    <source>
        <dbReference type="Proteomes" id="UP000327157"/>
    </source>
</evidence>
<accession>A0A5N5F9I9</accession>
<sequence length="112" mass="11947">MVWVVKLGGRGPWGVLRNGNVAILLRMSLILLEKRTLHELIKATWWTGLDKLFAEVDLDASDVDIPETEGELLTDARGDLGVPEGLGAKEAVEIGSVAGNELLLGGGGHGYD</sequence>
<keyword evidence="2" id="KW-1185">Reference proteome</keyword>
<name>A0A5N5F9I9_9ROSA</name>
<reference evidence="1 2" key="3">
    <citation type="submission" date="2019-11" db="EMBL/GenBank/DDBJ databases">
        <title>A de novo genome assembly of a pear dwarfing rootstock.</title>
        <authorList>
            <person name="Wang F."/>
            <person name="Wang J."/>
            <person name="Li S."/>
            <person name="Zhang Y."/>
            <person name="Fang M."/>
            <person name="Ma L."/>
            <person name="Zhao Y."/>
            <person name="Jiang S."/>
        </authorList>
    </citation>
    <scope>NUCLEOTIDE SEQUENCE [LARGE SCALE GENOMIC DNA]</scope>
    <source>
        <strain evidence="1">S2</strain>
        <tissue evidence="1">Leaf</tissue>
    </source>
</reference>
<gene>
    <name evidence="1" type="ORF">D8674_000812</name>
</gene>